<dbReference type="AlphaFoldDB" id="A0AAF5DLD3"/>
<protein>
    <submittedName>
        <fullName evidence="2">Uncharacterized protein</fullName>
    </submittedName>
</protein>
<reference evidence="2" key="1">
    <citation type="submission" date="2024-02" db="UniProtKB">
        <authorList>
            <consortium name="WormBaseParasite"/>
        </authorList>
    </citation>
    <scope>IDENTIFICATION</scope>
</reference>
<dbReference type="Proteomes" id="UP000035681">
    <property type="component" value="Unplaced"/>
</dbReference>
<name>A0AAF5DLD3_STRER</name>
<evidence type="ECO:0000313" key="2">
    <source>
        <dbReference type="WBParaSite" id="TCONS_00013718.p1"/>
    </source>
</evidence>
<sequence length="347" mass="40764">MKIRCYICCEKHDFDYIIIHINEMHVIRDLSLQEPLTYAVTSCLNYDVKYSDKEGSKLVHFRTFGLSLAKEAKKEGYESFIQFCVQKFKDRIVNINEKINIQLKIWCVVVTKKNTLEFNNQILEIINEFKTKALNSVILNDFFQLTTIRKKINKKSKFLLSGEQTYLLFQIFRHYLKQIGIFEDVVRKSSIIQGMIGLLNSLLNICYLLEDIKKSSDEIATCIDYCIDDFFKFLHIALPNYILSYKYHIIMHYKDWIEHFGHPIQFSTMRYESAHNFCAPKLTINNLNVTVDYISFNESVSNKSFCIDKEHDEIVLNDCNKVVEKEFDKVIEDGGITKNILTITKPN</sequence>
<organism evidence="1 2">
    <name type="scientific">Strongyloides stercoralis</name>
    <name type="common">Threadworm</name>
    <dbReference type="NCBI Taxonomy" id="6248"/>
    <lineage>
        <taxon>Eukaryota</taxon>
        <taxon>Metazoa</taxon>
        <taxon>Ecdysozoa</taxon>
        <taxon>Nematoda</taxon>
        <taxon>Chromadorea</taxon>
        <taxon>Rhabditida</taxon>
        <taxon>Tylenchina</taxon>
        <taxon>Panagrolaimomorpha</taxon>
        <taxon>Strongyloidoidea</taxon>
        <taxon>Strongyloididae</taxon>
        <taxon>Strongyloides</taxon>
    </lineage>
</organism>
<dbReference type="WBParaSite" id="TCONS_00013718.p1">
    <property type="protein sequence ID" value="TCONS_00013718.p1"/>
    <property type="gene ID" value="XLOC_008587"/>
</dbReference>
<accession>A0AAF5DLD3</accession>
<proteinExistence type="predicted"/>
<evidence type="ECO:0000313" key="1">
    <source>
        <dbReference type="Proteomes" id="UP000035681"/>
    </source>
</evidence>
<keyword evidence="1" id="KW-1185">Reference proteome</keyword>